<dbReference type="InterPro" id="IPR051917">
    <property type="entry name" value="Transposase-Integrase"/>
</dbReference>
<proteinExistence type="predicted"/>
<dbReference type="GO" id="GO:0032196">
    <property type="term" value="P:transposition"/>
    <property type="evidence" value="ECO:0007669"/>
    <property type="project" value="TreeGrafter"/>
</dbReference>
<organism evidence="2 3">
    <name type="scientific">Streptomyces malaysiensis subsp. samsunensis</name>
    <dbReference type="NCBI Taxonomy" id="459658"/>
    <lineage>
        <taxon>Bacteria</taxon>
        <taxon>Bacillati</taxon>
        <taxon>Actinomycetota</taxon>
        <taxon>Actinomycetes</taxon>
        <taxon>Kitasatosporales</taxon>
        <taxon>Streptomycetaceae</taxon>
        <taxon>Streptomyces</taxon>
        <taxon>Streptomyces violaceusniger group</taxon>
    </lineage>
</organism>
<dbReference type="InterPro" id="IPR053392">
    <property type="entry name" value="Transposase_IS30-like"/>
</dbReference>
<dbReference type="RefSeq" id="WP_257635412.1">
    <property type="nucleotide sequence ID" value="NZ_JANIIC010000072.1"/>
</dbReference>
<gene>
    <name evidence="2" type="ORF">NQU54_40800</name>
</gene>
<dbReference type="GO" id="GO:0005829">
    <property type="term" value="C:cytosol"/>
    <property type="evidence" value="ECO:0007669"/>
    <property type="project" value="TreeGrafter"/>
</dbReference>
<dbReference type="Proteomes" id="UP001142400">
    <property type="component" value="Unassembled WGS sequence"/>
</dbReference>
<dbReference type="AlphaFoldDB" id="A0A9X2S0I9"/>
<protein>
    <submittedName>
        <fullName evidence="2">IS30 family transposase</fullName>
    </submittedName>
</protein>
<evidence type="ECO:0000256" key="1">
    <source>
        <dbReference type="SAM" id="MobiDB-lite"/>
    </source>
</evidence>
<dbReference type="NCBIfam" id="NF033563">
    <property type="entry name" value="transpos_IS30"/>
    <property type="match status" value="1"/>
</dbReference>
<evidence type="ECO:0000313" key="3">
    <source>
        <dbReference type="Proteomes" id="UP001142400"/>
    </source>
</evidence>
<dbReference type="PANTHER" id="PTHR10948:SF23">
    <property type="entry name" value="TRANSPOSASE INSI FOR INSERTION SEQUENCE ELEMENT IS30A-RELATED"/>
    <property type="match status" value="1"/>
</dbReference>
<comment type="caution">
    <text evidence="2">The sequence shown here is derived from an EMBL/GenBank/DDBJ whole genome shotgun (WGS) entry which is preliminary data.</text>
</comment>
<keyword evidence="3" id="KW-1185">Reference proteome</keyword>
<name>A0A9X2S0I9_STRMQ</name>
<sequence length="174" mass="19013">MAGAQPGTAAQTALQEREAPGTRSPAFCGPREARREVVTAAGLPLSHTAVPRRSVDARLSGDAIYRGLFAGLLGRRQGRLRTGRTRRKKQRRGVPSPNKIKNMTLIHDRPLVVNEPTRPGDWEGDLIIGRGQRSAIGTLVDRATRFVRLIHLPDGWKAHQIRDALTGQTGRPAP</sequence>
<dbReference type="GO" id="GO:0004803">
    <property type="term" value="F:transposase activity"/>
    <property type="evidence" value="ECO:0007669"/>
    <property type="project" value="TreeGrafter"/>
</dbReference>
<reference evidence="2" key="1">
    <citation type="submission" date="2022-06" db="EMBL/GenBank/DDBJ databases">
        <title>WGS of actinobacteria.</title>
        <authorList>
            <person name="Thawai C."/>
        </authorList>
    </citation>
    <scope>NUCLEOTIDE SEQUENCE</scope>
    <source>
        <strain evidence="2">DSM 42010</strain>
    </source>
</reference>
<dbReference type="EMBL" id="JANIIC010000072">
    <property type="protein sequence ID" value="MCQ8835214.1"/>
    <property type="molecule type" value="Genomic_DNA"/>
</dbReference>
<evidence type="ECO:0000313" key="2">
    <source>
        <dbReference type="EMBL" id="MCQ8835214.1"/>
    </source>
</evidence>
<accession>A0A9X2S0I9</accession>
<dbReference type="PANTHER" id="PTHR10948">
    <property type="entry name" value="TRANSPOSASE"/>
    <property type="match status" value="1"/>
</dbReference>
<feature type="compositionally biased region" description="Low complexity" evidence="1">
    <location>
        <begin position="1"/>
        <end position="13"/>
    </location>
</feature>
<feature type="region of interest" description="Disordered" evidence="1">
    <location>
        <begin position="1"/>
        <end position="30"/>
    </location>
</feature>